<dbReference type="InParanoid" id="A0A0D0DD52"/>
<evidence type="ECO:0000313" key="2">
    <source>
        <dbReference type="Proteomes" id="UP000054538"/>
    </source>
</evidence>
<dbReference type="EMBL" id="KN825058">
    <property type="protein sequence ID" value="KIK95197.1"/>
    <property type="molecule type" value="Genomic_DNA"/>
</dbReference>
<dbReference type="AlphaFoldDB" id="A0A0D0DD52"/>
<feature type="non-terminal residue" evidence="1">
    <location>
        <position position="1"/>
    </location>
</feature>
<accession>A0A0D0DD52</accession>
<reference evidence="2" key="2">
    <citation type="submission" date="2015-01" db="EMBL/GenBank/DDBJ databases">
        <title>Evolutionary Origins and Diversification of the Mycorrhizal Mutualists.</title>
        <authorList>
            <consortium name="DOE Joint Genome Institute"/>
            <consortium name="Mycorrhizal Genomics Consortium"/>
            <person name="Kohler A."/>
            <person name="Kuo A."/>
            <person name="Nagy L.G."/>
            <person name="Floudas D."/>
            <person name="Copeland A."/>
            <person name="Barry K.W."/>
            <person name="Cichocki N."/>
            <person name="Veneault-Fourrey C."/>
            <person name="LaButti K."/>
            <person name="Lindquist E.A."/>
            <person name="Lipzen A."/>
            <person name="Lundell T."/>
            <person name="Morin E."/>
            <person name="Murat C."/>
            <person name="Riley R."/>
            <person name="Ohm R."/>
            <person name="Sun H."/>
            <person name="Tunlid A."/>
            <person name="Henrissat B."/>
            <person name="Grigoriev I.V."/>
            <person name="Hibbett D.S."/>
            <person name="Martin F."/>
        </authorList>
    </citation>
    <scope>NUCLEOTIDE SEQUENCE [LARGE SCALE GENOMIC DNA]</scope>
    <source>
        <strain evidence="2">Ve08.2h10</strain>
    </source>
</reference>
<dbReference type="HOGENOM" id="CLU_2929051_0_0_1"/>
<gene>
    <name evidence="1" type="ORF">PAXRUDRAFT_141282</name>
</gene>
<evidence type="ECO:0000313" key="1">
    <source>
        <dbReference type="EMBL" id="KIK95197.1"/>
    </source>
</evidence>
<reference evidence="1 2" key="1">
    <citation type="submission" date="2014-04" db="EMBL/GenBank/DDBJ databases">
        <authorList>
            <consortium name="DOE Joint Genome Institute"/>
            <person name="Kuo A."/>
            <person name="Kohler A."/>
            <person name="Jargeat P."/>
            <person name="Nagy L.G."/>
            <person name="Floudas D."/>
            <person name="Copeland A."/>
            <person name="Barry K.W."/>
            <person name="Cichocki N."/>
            <person name="Veneault-Fourrey C."/>
            <person name="LaButti K."/>
            <person name="Lindquist E.A."/>
            <person name="Lipzen A."/>
            <person name="Lundell T."/>
            <person name="Morin E."/>
            <person name="Murat C."/>
            <person name="Sun H."/>
            <person name="Tunlid A."/>
            <person name="Henrissat B."/>
            <person name="Grigoriev I.V."/>
            <person name="Hibbett D.S."/>
            <person name="Martin F."/>
            <person name="Nordberg H.P."/>
            <person name="Cantor M.N."/>
            <person name="Hua S.X."/>
        </authorList>
    </citation>
    <scope>NUCLEOTIDE SEQUENCE [LARGE SCALE GENOMIC DNA]</scope>
    <source>
        <strain evidence="1 2">Ve08.2h10</strain>
    </source>
</reference>
<dbReference type="Proteomes" id="UP000054538">
    <property type="component" value="Unassembled WGS sequence"/>
</dbReference>
<name>A0A0D0DD52_9AGAM</name>
<keyword evidence="2" id="KW-1185">Reference proteome</keyword>
<protein>
    <submittedName>
        <fullName evidence="1">Uncharacterized protein</fullName>
    </submittedName>
</protein>
<sequence>HFFTPQCCFRWIISISKDTPRPCSLIHTRAQHTISNELSPVVMYELQGHANCGSINDMGFP</sequence>
<organism evidence="1 2">
    <name type="scientific">Paxillus rubicundulus Ve08.2h10</name>
    <dbReference type="NCBI Taxonomy" id="930991"/>
    <lineage>
        <taxon>Eukaryota</taxon>
        <taxon>Fungi</taxon>
        <taxon>Dikarya</taxon>
        <taxon>Basidiomycota</taxon>
        <taxon>Agaricomycotina</taxon>
        <taxon>Agaricomycetes</taxon>
        <taxon>Agaricomycetidae</taxon>
        <taxon>Boletales</taxon>
        <taxon>Paxilineae</taxon>
        <taxon>Paxillaceae</taxon>
        <taxon>Paxillus</taxon>
    </lineage>
</organism>
<proteinExistence type="predicted"/>